<comment type="caution">
    <text evidence="1">The sequence shown here is derived from an EMBL/GenBank/DDBJ whole genome shotgun (WGS) entry which is preliminary data.</text>
</comment>
<dbReference type="AlphaFoldDB" id="A0A9J6GC69"/>
<sequence>MQEKIDDLEHRSRRSNVLFYGINETDKFEAWDVSERLVHEFCTNKLGITASTIARAHCTGRFSSK</sequence>
<dbReference type="VEuPathDB" id="VectorBase:HLOH_040179"/>
<keyword evidence="2" id="KW-1185">Reference proteome</keyword>
<organism evidence="1 2">
    <name type="scientific">Haemaphysalis longicornis</name>
    <name type="common">Bush tick</name>
    <dbReference type="NCBI Taxonomy" id="44386"/>
    <lineage>
        <taxon>Eukaryota</taxon>
        <taxon>Metazoa</taxon>
        <taxon>Ecdysozoa</taxon>
        <taxon>Arthropoda</taxon>
        <taxon>Chelicerata</taxon>
        <taxon>Arachnida</taxon>
        <taxon>Acari</taxon>
        <taxon>Parasitiformes</taxon>
        <taxon>Ixodida</taxon>
        <taxon>Ixodoidea</taxon>
        <taxon>Ixodidae</taxon>
        <taxon>Haemaphysalinae</taxon>
        <taxon>Haemaphysalis</taxon>
    </lineage>
</organism>
<dbReference type="Proteomes" id="UP000821853">
    <property type="component" value="Chromosome 4"/>
</dbReference>
<evidence type="ECO:0000313" key="1">
    <source>
        <dbReference type="EMBL" id="KAH9373053.1"/>
    </source>
</evidence>
<proteinExistence type="predicted"/>
<reference evidence="1 2" key="1">
    <citation type="journal article" date="2020" name="Cell">
        <title>Large-Scale Comparative Analyses of Tick Genomes Elucidate Their Genetic Diversity and Vector Capacities.</title>
        <authorList>
            <consortium name="Tick Genome and Microbiome Consortium (TIGMIC)"/>
            <person name="Jia N."/>
            <person name="Wang J."/>
            <person name="Shi W."/>
            <person name="Du L."/>
            <person name="Sun Y."/>
            <person name="Zhan W."/>
            <person name="Jiang J.F."/>
            <person name="Wang Q."/>
            <person name="Zhang B."/>
            <person name="Ji P."/>
            <person name="Bell-Sakyi L."/>
            <person name="Cui X.M."/>
            <person name="Yuan T.T."/>
            <person name="Jiang B.G."/>
            <person name="Yang W.F."/>
            <person name="Lam T.T."/>
            <person name="Chang Q.C."/>
            <person name="Ding S.J."/>
            <person name="Wang X.J."/>
            <person name="Zhu J.G."/>
            <person name="Ruan X.D."/>
            <person name="Zhao L."/>
            <person name="Wei J.T."/>
            <person name="Ye R.Z."/>
            <person name="Que T.C."/>
            <person name="Du C.H."/>
            <person name="Zhou Y.H."/>
            <person name="Cheng J.X."/>
            <person name="Dai P.F."/>
            <person name="Guo W.B."/>
            <person name="Han X.H."/>
            <person name="Huang E.J."/>
            <person name="Li L.F."/>
            <person name="Wei W."/>
            <person name="Gao Y.C."/>
            <person name="Liu J.Z."/>
            <person name="Shao H.Z."/>
            <person name="Wang X."/>
            <person name="Wang C.C."/>
            <person name="Yang T.C."/>
            <person name="Huo Q.B."/>
            <person name="Li W."/>
            <person name="Chen H.Y."/>
            <person name="Chen S.E."/>
            <person name="Zhou L.G."/>
            <person name="Ni X.B."/>
            <person name="Tian J.H."/>
            <person name="Sheng Y."/>
            <person name="Liu T."/>
            <person name="Pan Y.S."/>
            <person name="Xia L.Y."/>
            <person name="Li J."/>
            <person name="Zhao F."/>
            <person name="Cao W.C."/>
        </authorList>
    </citation>
    <scope>NUCLEOTIDE SEQUENCE [LARGE SCALE GENOMIC DNA]</scope>
    <source>
        <strain evidence="1">HaeL-2018</strain>
    </source>
</reference>
<gene>
    <name evidence="1" type="ORF">HPB48_018066</name>
</gene>
<dbReference type="OrthoDB" id="10059413at2759"/>
<protein>
    <submittedName>
        <fullName evidence="1">Uncharacterized protein</fullName>
    </submittedName>
</protein>
<dbReference type="EMBL" id="JABSTR010000006">
    <property type="protein sequence ID" value="KAH9373053.1"/>
    <property type="molecule type" value="Genomic_DNA"/>
</dbReference>
<accession>A0A9J6GC69</accession>
<name>A0A9J6GC69_HAELO</name>
<evidence type="ECO:0000313" key="2">
    <source>
        <dbReference type="Proteomes" id="UP000821853"/>
    </source>
</evidence>